<keyword evidence="11 16" id="KW-0862">Zinc</keyword>
<protein>
    <recommendedName>
        <fullName evidence="5 16">Non-structural maintenance of chromosomes element 1 homolog</fullName>
        <ecNumber evidence="4 16">2.3.2.27</ecNumber>
    </recommendedName>
</protein>
<feature type="compositionally biased region" description="Low complexity" evidence="17">
    <location>
        <begin position="288"/>
        <end position="301"/>
    </location>
</feature>
<dbReference type="GO" id="GO:0030915">
    <property type="term" value="C:Smc5-Smc6 complex"/>
    <property type="evidence" value="ECO:0007669"/>
    <property type="project" value="UniProtKB-UniRule"/>
</dbReference>
<dbReference type="KEGG" id="more:E1B28_008692"/>
<dbReference type="Gene3D" id="3.90.1150.220">
    <property type="match status" value="1"/>
</dbReference>
<dbReference type="OrthoDB" id="185455at2759"/>
<keyword evidence="9 15" id="KW-0863">Zinc-finger</keyword>
<dbReference type="InterPro" id="IPR001841">
    <property type="entry name" value="Znf_RING"/>
</dbReference>
<evidence type="ECO:0000256" key="7">
    <source>
        <dbReference type="ARBA" id="ARBA00022723"/>
    </source>
</evidence>
<dbReference type="InterPro" id="IPR014857">
    <property type="entry name" value="Nse1_RING_C4HC3-type"/>
</dbReference>
<evidence type="ECO:0000256" key="9">
    <source>
        <dbReference type="ARBA" id="ARBA00022771"/>
    </source>
</evidence>
<evidence type="ECO:0000259" key="18">
    <source>
        <dbReference type="PROSITE" id="PS50089"/>
    </source>
</evidence>
<dbReference type="SUPFAM" id="SSF57850">
    <property type="entry name" value="RING/U-box"/>
    <property type="match status" value="1"/>
</dbReference>
<dbReference type="GO" id="GO:0008270">
    <property type="term" value="F:zinc ion binding"/>
    <property type="evidence" value="ECO:0007669"/>
    <property type="project" value="UniProtKB-KW"/>
</dbReference>
<comment type="catalytic activity">
    <reaction evidence="1 16">
        <text>S-ubiquitinyl-[E2 ubiquitin-conjugating enzyme]-L-cysteine + [acceptor protein]-L-lysine = [E2 ubiquitin-conjugating enzyme]-L-cysteine + N(6)-ubiquitinyl-[acceptor protein]-L-lysine.</text>
        <dbReference type="EC" id="2.3.2.27"/>
    </reaction>
</comment>
<keyword evidence="6 16" id="KW-0808">Transferase</keyword>
<organism evidence="19 20">
    <name type="scientific">Marasmius oreades</name>
    <name type="common">fairy-ring Marasmius</name>
    <dbReference type="NCBI Taxonomy" id="181124"/>
    <lineage>
        <taxon>Eukaryota</taxon>
        <taxon>Fungi</taxon>
        <taxon>Dikarya</taxon>
        <taxon>Basidiomycota</taxon>
        <taxon>Agaricomycotina</taxon>
        <taxon>Agaricomycetes</taxon>
        <taxon>Agaricomycetidae</taxon>
        <taxon>Agaricales</taxon>
        <taxon>Marasmiineae</taxon>
        <taxon>Marasmiaceae</taxon>
        <taxon>Marasmius</taxon>
    </lineage>
</organism>
<keyword evidence="12 16" id="KW-0233">DNA recombination</keyword>
<feature type="domain" description="RING-type" evidence="18">
    <location>
        <begin position="199"/>
        <end position="240"/>
    </location>
</feature>
<accession>A0A9P7S045</accession>
<dbReference type="InterPro" id="IPR036388">
    <property type="entry name" value="WH-like_DNA-bd_sf"/>
</dbReference>
<keyword evidence="13 16" id="KW-0234">DNA repair</keyword>
<evidence type="ECO:0000256" key="12">
    <source>
        <dbReference type="ARBA" id="ARBA00023172"/>
    </source>
</evidence>
<dbReference type="RefSeq" id="XP_043008801.1">
    <property type="nucleotide sequence ID" value="XM_043153517.1"/>
</dbReference>
<evidence type="ECO:0000256" key="16">
    <source>
        <dbReference type="RuleBase" id="RU368018"/>
    </source>
</evidence>
<comment type="similarity">
    <text evidence="3 16">Belongs to the NSE1 family.</text>
</comment>
<dbReference type="GO" id="GO:0005634">
    <property type="term" value="C:nucleus"/>
    <property type="evidence" value="ECO:0007669"/>
    <property type="project" value="UniProtKB-SubCell"/>
</dbReference>
<evidence type="ECO:0000256" key="11">
    <source>
        <dbReference type="ARBA" id="ARBA00022833"/>
    </source>
</evidence>
<sequence length="343" mass="38458">MVSVSIGDVQRLFLQAMLSRGVLSEKLAKAIWLQCINAVNIEDENIEIPYTNTEESWDTFLKNVNNTINDLDLEFKGIQDELTGKRLFSLVNRKDDETAQLATDFTPSEIIYFKAIVEQIMSARNESFSLSSMVALGEVTALKGKINMTKTQAENVLASFVAKGWLLRSKRGRYSLSPRTLLELYPYIRGTYADELLECTICHEVLTKGIACHTRNCTIRMHYHCFKAFRRRNGACPQCKVDWPREASDVPLVPVGEDALQDGEDSKRRVRARASTSSGDSDEDMEPSQTQSQSQSGPSRGQKSKKGNSSKIEADGEEDVDEPDDDGEGRPLRTQSKRHGGRH</sequence>
<comment type="subcellular location">
    <subcellularLocation>
        <location evidence="2 16">Nucleus</location>
    </subcellularLocation>
</comment>
<dbReference type="Pfam" id="PF07574">
    <property type="entry name" value="SMC_Nse1"/>
    <property type="match status" value="1"/>
</dbReference>
<keyword evidence="10 16" id="KW-0833">Ubl conjugation pathway</keyword>
<comment type="subunit">
    <text evidence="16">Component of the Smc5-Smc6 complex.</text>
</comment>
<evidence type="ECO:0000313" key="20">
    <source>
        <dbReference type="Proteomes" id="UP001049176"/>
    </source>
</evidence>
<evidence type="ECO:0000256" key="6">
    <source>
        <dbReference type="ARBA" id="ARBA00022679"/>
    </source>
</evidence>
<dbReference type="CDD" id="cd16493">
    <property type="entry name" value="RING-CH-C4HC3_NSE1"/>
    <property type="match status" value="1"/>
</dbReference>
<dbReference type="PANTHER" id="PTHR20973:SF0">
    <property type="entry name" value="NON-STRUCTURAL MAINTENANCE OF CHROMOSOMES ELEMENT 1 HOMOLOG"/>
    <property type="match status" value="1"/>
</dbReference>
<dbReference type="EC" id="2.3.2.27" evidence="4 16"/>
<evidence type="ECO:0000256" key="5">
    <source>
        <dbReference type="ARBA" id="ARBA00019422"/>
    </source>
</evidence>
<dbReference type="AlphaFoldDB" id="A0A9P7S045"/>
<feature type="region of interest" description="Disordered" evidence="17">
    <location>
        <begin position="252"/>
        <end position="343"/>
    </location>
</feature>
<name>A0A9P7S045_9AGAR</name>
<dbReference type="PROSITE" id="PS50089">
    <property type="entry name" value="ZF_RING_2"/>
    <property type="match status" value="1"/>
</dbReference>
<comment type="function">
    <text evidence="16">Acts in a DNA repair pathway for removal of UV-induced DNA damage that is distinct from classical nucleotide excision repair and in repair of ionizing radiation damage. Functions in homologous recombination repair of DNA double strand breaks and in recovery of stalled replication forks.</text>
</comment>
<evidence type="ECO:0000256" key="13">
    <source>
        <dbReference type="ARBA" id="ARBA00023204"/>
    </source>
</evidence>
<dbReference type="InterPro" id="IPR013083">
    <property type="entry name" value="Znf_RING/FYVE/PHD"/>
</dbReference>
<keyword evidence="8 16" id="KW-0227">DNA damage</keyword>
<dbReference type="GeneID" id="66077768"/>
<feature type="compositionally biased region" description="Acidic residues" evidence="17">
    <location>
        <begin position="315"/>
        <end position="327"/>
    </location>
</feature>
<reference evidence="19" key="1">
    <citation type="journal article" date="2021" name="Genome Biol. Evol.">
        <title>The assembled and annotated genome of the fairy-ring fungus Marasmius oreades.</title>
        <authorList>
            <person name="Hiltunen M."/>
            <person name="Ament-Velasquez S.L."/>
            <person name="Johannesson H."/>
        </authorList>
    </citation>
    <scope>NUCLEOTIDE SEQUENCE</scope>
    <source>
        <strain evidence="19">03SP1</strain>
    </source>
</reference>
<dbReference type="EMBL" id="CM032185">
    <property type="protein sequence ID" value="KAG7092331.1"/>
    <property type="molecule type" value="Genomic_DNA"/>
</dbReference>
<keyword evidence="20" id="KW-1185">Reference proteome</keyword>
<evidence type="ECO:0000256" key="17">
    <source>
        <dbReference type="SAM" id="MobiDB-lite"/>
    </source>
</evidence>
<evidence type="ECO:0000256" key="14">
    <source>
        <dbReference type="ARBA" id="ARBA00023242"/>
    </source>
</evidence>
<keyword evidence="7 16" id="KW-0479">Metal-binding</keyword>
<dbReference type="GO" id="GO:0061630">
    <property type="term" value="F:ubiquitin protein ligase activity"/>
    <property type="evidence" value="ECO:0007669"/>
    <property type="project" value="UniProtKB-EC"/>
</dbReference>
<gene>
    <name evidence="19" type="ORF">E1B28_008692</name>
</gene>
<dbReference type="Proteomes" id="UP001049176">
    <property type="component" value="Chromosome 5"/>
</dbReference>
<comment type="caution">
    <text evidence="19">The sequence shown here is derived from an EMBL/GenBank/DDBJ whole genome shotgun (WGS) entry which is preliminary data.</text>
</comment>
<evidence type="ECO:0000256" key="15">
    <source>
        <dbReference type="PROSITE-ProRule" id="PRU00175"/>
    </source>
</evidence>
<dbReference type="PANTHER" id="PTHR20973">
    <property type="entry name" value="NON-SMC ELEMENT 1-RELATED"/>
    <property type="match status" value="1"/>
</dbReference>
<dbReference type="Pfam" id="PF08746">
    <property type="entry name" value="zf-RING-like"/>
    <property type="match status" value="1"/>
</dbReference>
<dbReference type="Gene3D" id="3.30.40.10">
    <property type="entry name" value="Zinc/RING finger domain, C3HC4 (zinc finger)"/>
    <property type="match status" value="1"/>
</dbReference>
<evidence type="ECO:0000313" key="19">
    <source>
        <dbReference type="EMBL" id="KAG7092331.1"/>
    </source>
</evidence>
<dbReference type="FunFam" id="1.10.10.10:FF:000270">
    <property type="entry name" value="Non-structural maintenance of chromosomes element 1 homolog"/>
    <property type="match status" value="1"/>
</dbReference>
<evidence type="ECO:0000256" key="1">
    <source>
        <dbReference type="ARBA" id="ARBA00000900"/>
    </source>
</evidence>
<evidence type="ECO:0000256" key="4">
    <source>
        <dbReference type="ARBA" id="ARBA00012483"/>
    </source>
</evidence>
<dbReference type="GO" id="GO:0000724">
    <property type="term" value="P:double-strand break repair via homologous recombination"/>
    <property type="evidence" value="ECO:0007669"/>
    <property type="project" value="TreeGrafter"/>
</dbReference>
<proteinExistence type="inferred from homology"/>
<evidence type="ECO:0000256" key="8">
    <source>
        <dbReference type="ARBA" id="ARBA00022763"/>
    </source>
</evidence>
<evidence type="ECO:0000256" key="10">
    <source>
        <dbReference type="ARBA" id="ARBA00022786"/>
    </source>
</evidence>
<dbReference type="InterPro" id="IPR011513">
    <property type="entry name" value="Nse1"/>
</dbReference>
<evidence type="ECO:0000256" key="3">
    <source>
        <dbReference type="ARBA" id="ARBA00010258"/>
    </source>
</evidence>
<keyword evidence="14 16" id="KW-0539">Nucleus</keyword>
<evidence type="ECO:0000256" key="2">
    <source>
        <dbReference type="ARBA" id="ARBA00004123"/>
    </source>
</evidence>
<dbReference type="Gene3D" id="1.10.10.10">
    <property type="entry name" value="Winged helix-like DNA-binding domain superfamily/Winged helix DNA-binding domain"/>
    <property type="match status" value="1"/>
</dbReference>